<sequence>MHALWSIGSRSGSSGMVIKKHPFNQKQASYHEYLRRWKATGEGLEDSCCKAHRGVETAPFVHFEDFLRHENRLMENEFFMDGLRAEGKTRGGALPGLVKQQRDLRALLLIEEEASTSAEKFSEHVKRAKAEKQGPTGVRVTDDDDGMVAI</sequence>
<comment type="caution">
    <text evidence="3">The sequence shown here is derived from an EMBL/GenBank/DDBJ whole genome shotgun (WGS) entry which is preliminary data.</text>
</comment>
<accession>A0A0F9F5V3</accession>
<gene>
    <name evidence="3" type="ORF">LCGC14_1991360</name>
    <name evidence="2" type="ORF">LCGC14_2521500</name>
</gene>
<dbReference type="AlphaFoldDB" id="A0A0F9F5V3"/>
<dbReference type="EMBL" id="LAZR01022468">
    <property type="protein sequence ID" value="KKL81779.1"/>
    <property type="molecule type" value="Genomic_DNA"/>
</dbReference>
<organism evidence="3">
    <name type="scientific">marine sediment metagenome</name>
    <dbReference type="NCBI Taxonomy" id="412755"/>
    <lineage>
        <taxon>unclassified sequences</taxon>
        <taxon>metagenomes</taxon>
        <taxon>ecological metagenomes</taxon>
    </lineage>
</organism>
<reference evidence="3" key="1">
    <citation type="journal article" date="2015" name="Nature">
        <title>Complex archaea that bridge the gap between prokaryotes and eukaryotes.</title>
        <authorList>
            <person name="Spang A."/>
            <person name="Saw J.H."/>
            <person name="Jorgensen S.L."/>
            <person name="Zaremba-Niedzwiedzka K."/>
            <person name="Martijn J."/>
            <person name="Lind A.E."/>
            <person name="van Eijk R."/>
            <person name="Schleper C."/>
            <person name="Guy L."/>
            <person name="Ettema T.J."/>
        </authorList>
    </citation>
    <scope>NUCLEOTIDE SEQUENCE</scope>
</reference>
<evidence type="ECO:0000256" key="1">
    <source>
        <dbReference type="SAM" id="MobiDB-lite"/>
    </source>
</evidence>
<evidence type="ECO:0000313" key="3">
    <source>
        <dbReference type="EMBL" id="KKL81779.1"/>
    </source>
</evidence>
<name>A0A0F9F5V3_9ZZZZ</name>
<feature type="region of interest" description="Disordered" evidence="1">
    <location>
        <begin position="125"/>
        <end position="150"/>
    </location>
</feature>
<evidence type="ECO:0000313" key="2">
    <source>
        <dbReference type="EMBL" id="KKL13865.1"/>
    </source>
</evidence>
<protein>
    <submittedName>
        <fullName evidence="3">Uncharacterized protein</fullName>
    </submittedName>
</protein>
<dbReference type="EMBL" id="LAZR01040688">
    <property type="protein sequence ID" value="KKL13865.1"/>
    <property type="molecule type" value="Genomic_DNA"/>
</dbReference>
<proteinExistence type="predicted"/>